<keyword evidence="1" id="KW-0812">Transmembrane</keyword>
<keyword evidence="3" id="KW-1185">Reference proteome</keyword>
<sequence>MTMDAKVLGCSSSSMARSYQNYKREASYEEGDKGMDKDDGMEILIPDRLNDKVFIDTILTWYDSRKKQDVVGRIIGFASNFGVRMLNRYPPKAFAQLWNVAVIVERTAIPCVYVLTTAMNELIYSTIMNALKDVLEDNWAPTIVISDFESAALNGVMSQLPQTTYYGGCLFHLAHNVFGKIQAVPSLLNAYNTSEKAREDMKSLYALAFLPISLVYFGFCVLVEETDSDNEGWIGG</sequence>
<dbReference type="WBParaSite" id="jg7429">
    <property type="protein sequence ID" value="jg7429"/>
    <property type="gene ID" value="jg7429"/>
</dbReference>
<accession>A0A915EP55</accession>
<evidence type="ECO:0000259" key="2">
    <source>
        <dbReference type="Pfam" id="PF10551"/>
    </source>
</evidence>
<feature type="domain" description="MULE transposase" evidence="2">
    <location>
        <begin position="100"/>
        <end position="176"/>
    </location>
</feature>
<dbReference type="InterPro" id="IPR018289">
    <property type="entry name" value="MULE_transposase_dom"/>
</dbReference>
<name>A0A915EP55_9BILA</name>
<protein>
    <submittedName>
        <fullName evidence="4">MULE transposase domain-containing protein</fullName>
    </submittedName>
</protein>
<dbReference type="Proteomes" id="UP000887574">
    <property type="component" value="Unplaced"/>
</dbReference>
<feature type="transmembrane region" description="Helical" evidence="1">
    <location>
        <begin position="204"/>
        <end position="224"/>
    </location>
</feature>
<organism evidence="3 4">
    <name type="scientific">Ditylenchus dipsaci</name>
    <dbReference type="NCBI Taxonomy" id="166011"/>
    <lineage>
        <taxon>Eukaryota</taxon>
        <taxon>Metazoa</taxon>
        <taxon>Ecdysozoa</taxon>
        <taxon>Nematoda</taxon>
        <taxon>Chromadorea</taxon>
        <taxon>Rhabditida</taxon>
        <taxon>Tylenchina</taxon>
        <taxon>Tylenchomorpha</taxon>
        <taxon>Sphaerularioidea</taxon>
        <taxon>Anguinidae</taxon>
        <taxon>Anguininae</taxon>
        <taxon>Ditylenchus</taxon>
    </lineage>
</organism>
<evidence type="ECO:0000313" key="4">
    <source>
        <dbReference type="WBParaSite" id="jg7429"/>
    </source>
</evidence>
<keyword evidence="1" id="KW-0472">Membrane</keyword>
<keyword evidence="1" id="KW-1133">Transmembrane helix</keyword>
<dbReference type="AlphaFoldDB" id="A0A915EP55"/>
<proteinExistence type="predicted"/>
<evidence type="ECO:0000313" key="3">
    <source>
        <dbReference type="Proteomes" id="UP000887574"/>
    </source>
</evidence>
<evidence type="ECO:0000256" key="1">
    <source>
        <dbReference type="SAM" id="Phobius"/>
    </source>
</evidence>
<reference evidence="4" key="1">
    <citation type="submission" date="2022-11" db="UniProtKB">
        <authorList>
            <consortium name="WormBaseParasite"/>
        </authorList>
    </citation>
    <scope>IDENTIFICATION</scope>
</reference>
<dbReference type="Pfam" id="PF10551">
    <property type="entry name" value="MULE"/>
    <property type="match status" value="1"/>
</dbReference>